<name>A0A800MS41_CYTFI</name>
<gene>
    <name evidence="1" type="ORF">KIS1582_4824</name>
</gene>
<dbReference type="Proteomes" id="UP000465778">
    <property type="component" value="Unassembled WGS sequence"/>
</dbReference>
<sequence length="55" mass="6607">MISVFFLPHDKSYQNKTIFIRKKQKPAILTKILKNLPIISRFVISRRVWHNGREV</sequence>
<comment type="caution">
    <text evidence="1">The sequence shown here is derived from an EMBL/GenBank/DDBJ whole genome shotgun (WGS) entry which is preliminary data.</text>
</comment>
<proteinExistence type="predicted"/>
<organism evidence="1 2">
    <name type="scientific">Cytobacillus firmus</name>
    <name type="common">Bacillus firmus</name>
    <dbReference type="NCBI Taxonomy" id="1399"/>
    <lineage>
        <taxon>Bacteria</taxon>
        <taxon>Bacillati</taxon>
        <taxon>Bacillota</taxon>
        <taxon>Bacilli</taxon>
        <taxon>Bacillales</taxon>
        <taxon>Bacillaceae</taxon>
        <taxon>Cytobacillus</taxon>
    </lineage>
</organism>
<accession>A0A800MS41</accession>
<dbReference type="EMBL" id="VDEM01000105">
    <property type="protein sequence ID" value="KAF0821464.1"/>
    <property type="molecule type" value="Genomic_DNA"/>
</dbReference>
<reference evidence="1 2" key="1">
    <citation type="journal article" date="2020" name="G3 (Bethesda)">
        <title>Whole Genome Sequencing and Comparative Genomics of Two Nematicidal Bacillus Strains Reveals a Wide Range of Possible Virulence Factors.</title>
        <authorList>
            <person name="Susic N."/>
            <person name="Janezic S."/>
            <person name="Rupnik M."/>
            <person name="Geric Stare B."/>
        </authorList>
    </citation>
    <scope>NUCLEOTIDE SEQUENCE [LARGE SCALE GENOMIC DNA]</scope>
    <source>
        <strain evidence="1 2">I-1582</strain>
    </source>
</reference>
<protein>
    <submittedName>
        <fullName evidence="1">Uncharacterized protein</fullName>
    </submittedName>
</protein>
<dbReference type="AlphaFoldDB" id="A0A800MS41"/>
<evidence type="ECO:0000313" key="1">
    <source>
        <dbReference type="EMBL" id="KAF0821464.1"/>
    </source>
</evidence>
<evidence type="ECO:0000313" key="2">
    <source>
        <dbReference type="Proteomes" id="UP000465778"/>
    </source>
</evidence>